<keyword evidence="6" id="KW-1185">Reference proteome</keyword>
<dbReference type="PANTHER" id="PTHR43421:SF1">
    <property type="entry name" value="METALLOPROTEASE PMBA"/>
    <property type="match status" value="1"/>
</dbReference>
<sequence length="447" mass="48328">MSSVQQSVAKELKQLKQAVAFALDEAKRRGASDAEVSISKQTGISVSTRQCEVETLEFNRDGALGIAVYKGQQKGNASTSDLSKEAICRTVQAAVDISEVTSADPATGLAPKEMMATQIPDLDLFYPTELDADRFIEMASACERHALTHQGIRASDGASVNSHYGVRVYGNTHGFVEGFPTSRHSLSCVLIAGESQHMQRDYAYSVAVDFADLRDVQAIADEAAHKTLARLNSRKINTCHVPVIFDKDVAGGLLGHFAMAISGGNLYRRSSFLLDTLGDDLFPKWFSIHEDPWVKKGLGSSPFDNEGVQTRARDIIHQGQLQTYLLTSYAARKMALQPTGHAGGIHNWLVSDSALTQRDLLKQMGTGLLVTELMGQGVNIVTGDYSRGAAGFWVENGEIAYPVHEITIAGQLKDIYQNIVAIGNDRDANHAISVGSILVDSMKIAGS</sequence>
<comment type="similarity">
    <text evidence="1">Belongs to the peptidase U62 family.</text>
</comment>
<dbReference type="InterPro" id="IPR002510">
    <property type="entry name" value="Metalloprtase-TldD/E_N"/>
</dbReference>
<dbReference type="Pfam" id="PF01523">
    <property type="entry name" value="PmbA_TldD_1st"/>
    <property type="match status" value="1"/>
</dbReference>
<evidence type="ECO:0000313" key="5">
    <source>
        <dbReference type="EMBL" id="MFM2486702.1"/>
    </source>
</evidence>
<reference evidence="5 6" key="1">
    <citation type="journal article" date="2013" name="Int. J. Syst. Evol. Microbiol.">
        <title>Celerinatantimonas yamalensis sp. nov., a cold-adapted diazotrophic bacterium from a cold permafrost brine.</title>
        <authorList>
            <person name="Shcherbakova V."/>
            <person name="Chuvilskaya N."/>
            <person name="Rivkina E."/>
            <person name="Demidov N."/>
            <person name="Uchaeva V."/>
            <person name="Suetin S."/>
            <person name="Suzina N."/>
            <person name="Gilichinsky D."/>
        </authorList>
    </citation>
    <scope>NUCLEOTIDE SEQUENCE [LARGE SCALE GENOMIC DNA]</scope>
    <source>
        <strain evidence="5 6">C7</strain>
    </source>
</reference>
<keyword evidence="5" id="KW-0645">Protease</keyword>
<evidence type="ECO:0000256" key="1">
    <source>
        <dbReference type="ARBA" id="ARBA00005836"/>
    </source>
</evidence>
<dbReference type="InterPro" id="IPR047657">
    <property type="entry name" value="PmbA"/>
</dbReference>
<gene>
    <name evidence="5" type="primary">pmbA</name>
    <name evidence="5" type="ORF">ABUE30_16850</name>
</gene>
<feature type="domain" description="Metalloprotease TldD/E N-terminal" evidence="2">
    <location>
        <begin position="34"/>
        <end position="97"/>
    </location>
</feature>
<dbReference type="InterPro" id="IPR045570">
    <property type="entry name" value="Metalloprtase-TldD/E_cen_dom"/>
</dbReference>
<protein>
    <submittedName>
        <fullName evidence="5">Metalloprotease PmbA</fullName>
        <ecNumber evidence="5">3.4.24.-</ecNumber>
    </submittedName>
</protein>
<comment type="caution">
    <text evidence="5">The sequence shown here is derived from an EMBL/GenBank/DDBJ whole genome shotgun (WGS) entry which is preliminary data.</text>
</comment>
<dbReference type="InterPro" id="IPR045569">
    <property type="entry name" value="Metalloprtase-TldD/E_C"/>
</dbReference>
<organism evidence="5 6">
    <name type="scientific">Celerinatantimonas yamalensis</name>
    <dbReference type="NCBI Taxonomy" id="559956"/>
    <lineage>
        <taxon>Bacteria</taxon>
        <taxon>Pseudomonadati</taxon>
        <taxon>Pseudomonadota</taxon>
        <taxon>Gammaproteobacteria</taxon>
        <taxon>Celerinatantimonadaceae</taxon>
        <taxon>Celerinatantimonas</taxon>
    </lineage>
</organism>
<feature type="domain" description="Metalloprotease TldD/E C-terminal" evidence="3">
    <location>
        <begin position="239"/>
        <end position="446"/>
    </location>
</feature>
<accession>A0ABW9GAW6</accession>
<dbReference type="Pfam" id="PF19290">
    <property type="entry name" value="PmbA_TldD_2nd"/>
    <property type="match status" value="1"/>
</dbReference>
<dbReference type="EMBL" id="JBEQCT010000010">
    <property type="protein sequence ID" value="MFM2486702.1"/>
    <property type="molecule type" value="Genomic_DNA"/>
</dbReference>
<evidence type="ECO:0000259" key="2">
    <source>
        <dbReference type="Pfam" id="PF01523"/>
    </source>
</evidence>
<dbReference type="EC" id="3.4.24.-" evidence="5"/>
<dbReference type="SUPFAM" id="SSF111283">
    <property type="entry name" value="Putative modulator of DNA gyrase, PmbA/TldD"/>
    <property type="match status" value="1"/>
</dbReference>
<dbReference type="InterPro" id="IPR035068">
    <property type="entry name" value="TldD/PmbA_N"/>
</dbReference>
<dbReference type="PANTHER" id="PTHR43421">
    <property type="entry name" value="METALLOPROTEASE PMBA"/>
    <property type="match status" value="1"/>
</dbReference>
<dbReference type="Pfam" id="PF19289">
    <property type="entry name" value="PmbA_TldD_3rd"/>
    <property type="match status" value="1"/>
</dbReference>
<dbReference type="GO" id="GO:0008237">
    <property type="term" value="F:metallopeptidase activity"/>
    <property type="evidence" value="ECO:0007669"/>
    <property type="project" value="UniProtKB-KW"/>
</dbReference>
<evidence type="ECO:0000259" key="4">
    <source>
        <dbReference type="Pfam" id="PF19290"/>
    </source>
</evidence>
<dbReference type="NCBIfam" id="NF008268">
    <property type="entry name" value="PRK11040.1"/>
    <property type="match status" value="1"/>
</dbReference>
<keyword evidence="5" id="KW-0482">Metalloprotease</keyword>
<dbReference type="RefSeq" id="WP_408625003.1">
    <property type="nucleotide sequence ID" value="NZ_JBEQCT010000010.1"/>
</dbReference>
<dbReference type="InterPro" id="IPR036059">
    <property type="entry name" value="TldD/PmbA_sf"/>
</dbReference>
<proteinExistence type="inferred from homology"/>
<dbReference type="Gene3D" id="3.30.2290.10">
    <property type="entry name" value="PmbA/TldD superfamily"/>
    <property type="match status" value="1"/>
</dbReference>
<evidence type="ECO:0000313" key="6">
    <source>
        <dbReference type="Proteomes" id="UP001629953"/>
    </source>
</evidence>
<keyword evidence="5" id="KW-0378">Hydrolase</keyword>
<name>A0ABW9GAW6_9GAMM</name>
<dbReference type="Proteomes" id="UP001629953">
    <property type="component" value="Unassembled WGS sequence"/>
</dbReference>
<feature type="domain" description="Metalloprotease TldD/E central" evidence="4">
    <location>
        <begin position="126"/>
        <end position="231"/>
    </location>
</feature>
<evidence type="ECO:0000259" key="3">
    <source>
        <dbReference type="Pfam" id="PF19289"/>
    </source>
</evidence>